<proteinExistence type="predicted"/>
<organism evidence="1 2">
    <name type="scientific">Lentithecium fluviatile CBS 122367</name>
    <dbReference type="NCBI Taxonomy" id="1168545"/>
    <lineage>
        <taxon>Eukaryota</taxon>
        <taxon>Fungi</taxon>
        <taxon>Dikarya</taxon>
        <taxon>Ascomycota</taxon>
        <taxon>Pezizomycotina</taxon>
        <taxon>Dothideomycetes</taxon>
        <taxon>Pleosporomycetidae</taxon>
        <taxon>Pleosporales</taxon>
        <taxon>Massarineae</taxon>
        <taxon>Lentitheciaceae</taxon>
        <taxon>Lentithecium</taxon>
    </lineage>
</organism>
<reference evidence="1" key="1">
    <citation type="journal article" date="2020" name="Stud. Mycol.">
        <title>101 Dothideomycetes genomes: a test case for predicting lifestyles and emergence of pathogens.</title>
        <authorList>
            <person name="Haridas S."/>
            <person name="Albert R."/>
            <person name="Binder M."/>
            <person name="Bloem J."/>
            <person name="Labutti K."/>
            <person name="Salamov A."/>
            <person name="Andreopoulos B."/>
            <person name="Baker S."/>
            <person name="Barry K."/>
            <person name="Bills G."/>
            <person name="Bluhm B."/>
            <person name="Cannon C."/>
            <person name="Castanera R."/>
            <person name="Culley D."/>
            <person name="Daum C."/>
            <person name="Ezra D."/>
            <person name="Gonzalez J."/>
            <person name="Henrissat B."/>
            <person name="Kuo A."/>
            <person name="Liang C."/>
            <person name="Lipzen A."/>
            <person name="Lutzoni F."/>
            <person name="Magnuson J."/>
            <person name="Mondo S."/>
            <person name="Nolan M."/>
            <person name="Ohm R."/>
            <person name="Pangilinan J."/>
            <person name="Park H.-J."/>
            <person name="Ramirez L."/>
            <person name="Alfaro M."/>
            <person name="Sun H."/>
            <person name="Tritt A."/>
            <person name="Yoshinaga Y."/>
            <person name="Zwiers L.-H."/>
            <person name="Turgeon B."/>
            <person name="Goodwin S."/>
            <person name="Spatafora J."/>
            <person name="Crous P."/>
            <person name="Grigoriev I."/>
        </authorList>
    </citation>
    <scope>NUCLEOTIDE SEQUENCE</scope>
    <source>
        <strain evidence="1">CBS 122367</strain>
    </source>
</reference>
<sequence length="249" mass="29139">MNTQEQPVRFLDLSTETCYLVYEFLPCRTKQHKFIAASHNHRFSFQADEKTTAMLRITLITQGCPVQLLCVCELISKEAAPFLQPKFEQQHTLRYRAPRMITNREGFNNISVEFEHWEYFDRTSYQPKIRQWIKKTATDILQLMANSRYSFGYACPLLDCSTHLGNIRAHDCGDNEFRPVAELPGADCDYFRCDFPADPSFFDPFCLLNAANRPQDRPGDNWRLFFTTSAKHKVPGDEEEGWDEREWLV</sequence>
<dbReference type="EMBL" id="MU005602">
    <property type="protein sequence ID" value="KAF2679604.1"/>
    <property type="molecule type" value="Genomic_DNA"/>
</dbReference>
<accession>A0A6G1IMY1</accession>
<protein>
    <submittedName>
        <fullName evidence="1">Uncharacterized protein</fullName>
    </submittedName>
</protein>
<evidence type="ECO:0000313" key="2">
    <source>
        <dbReference type="Proteomes" id="UP000799291"/>
    </source>
</evidence>
<dbReference type="Proteomes" id="UP000799291">
    <property type="component" value="Unassembled WGS sequence"/>
</dbReference>
<dbReference type="AlphaFoldDB" id="A0A6G1IMY1"/>
<keyword evidence="2" id="KW-1185">Reference proteome</keyword>
<name>A0A6G1IMY1_9PLEO</name>
<gene>
    <name evidence="1" type="ORF">K458DRAFT_393728</name>
</gene>
<evidence type="ECO:0000313" key="1">
    <source>
        <dbReference type="EMBL" id="KAF2679604.1"/>
    </source>
</evidence>